<dbReference type="AlphaFoldDB" id="A0A224XXV5"/>
<sequence length="70" mass="8148">MCNLCIRIWTLVTVQADYSWFTVTLTCRSVTCSRQTSRSITRTRCTTHFPRHKVVAFLASTFPCELITMR</sequence>
<reference evidence="2" key="1">
    <citation type="journal article" date="2018" name="PLoS Negl. Trop. Dis.">
        <title>An insight into the salivary gland and fat body transcriptome of Panstrongylus lignarius (Hemiptera: Heteroptera), the main vector of Chagas disease in Peru.</title>
        <authorList>
            <person name="Nevoa J.C."/>
            <person name="Mendes M.T."/>
            <person name="da Silva M.V."/>
            <person name="Soares S.C."/>
            <person name="Oliveira C.J.F."/>
            <person name="Ribeiro J.M.C."/>
        </authorList>
    </citation>
    <scope>NUCLEOTIDE SEQUENCE</scope>
</reference>
<keyword evidence="1" id="KW-0732">Signal</keyword>
<proteinExistence type="predicted"/>
<organism evidence="2">
    <name type="scientific">Panstrongylus lignarius</name>
    <dbReference type="NCBI Taxonomy" id="156445"/>
    <lineage>
        <taxon>Eukaryota</taxon>
        <taxon>Metazoa</taxon>
        <taxon>Ecdysozoa</taxon>
        <taxon>Arthropoda</taxon>
        <taxon>Hexapoda</taxon>
        <taxon>Insecta</taxon>
        <taxon>Pterygota</taxon>
        <taxon>Neoptera</taxon>
        <taxon>Paraneoptera</taxon>
        <taxon>Hemiptera</taxon>
        <taxon>Heteroptera</taxon>
        <taxon>Panheteroptera</taxon>
        <taxon>Cimicomorpha</taxon>
        <taxon>Reduviidae</taxon>
        <taxon>Triatominae</taxon>
        <taxon>Panstrongylus</taxon>
    </lineage>
</organism>
<protein>
    <submittedName>
        <fullName evidence="2">Putative secreted protein</fullName>
    </submittedName>
</protein>
<evidence type="ECO:0000313" key="2">
    <source>
        <dbReference type="EMBL" id="JAW16164.1"/>
    </source>
</evidence>
<feature type="signal peptide" evidence="1">
    <location>
        <begin position="1"/>
        <end position="16"/>
    </location>
</feature>
<dbReference type="EMBL" id="GFTR01000262">
    <property type="protein sequence ID" value="JAW16164.1"/>
    <property type="molecule type" value="Transcribed_RNA"/>
</dbReference>
<feature type="chain" id="PRO_5012985407" evidence="1">
    <location>
        <begin position="17"/>
        <end position="70"/>
    </location>
</feature>
<evidence type="ECO:0000256" key="1">
    <source>
        <dbReference type="SAM" id="SignalP"/>
    </source>
</evidence>
<name>A0A224XXV5_9HEMI</name>
<accession>A0A224XXV5</accession>